<organism evidence="3">
    <name type="scientific">Rhizobium leguminosarum bv. trifolii WSM2297</name>
    <dbReference type="NCBI Taxonomy" id="754762"/>
    <lineage>
        <taxon>Bacteria</taxon>
        <taxon>Pseudomonadati</taxon>
        <taxon>Pseudomonadota</taxon>
        <taxon>Alphaproteobacteria</taxon>
        <taxon>Hyphomicrobiales</taxon>
        <taxon>Rhizobiaceae</taxon>
        <taxon>Rhizobium/Agrobacterium group</taxon>
        <taxon>Rhizobium</taxon>
    </lineage>
</organism>
<dbReference type="EMBL" id="JH719392">
    <property type="protein sequence ID" value="EJC85338.1"/>
    <property type="molecule type" value="Genomic_DNA"/>
</dbReference>
<evidence type="ECO:0000256" key="1">
    <source>
        <dbReference type="SAM" id="MobiDB-lite"/>
    </source>
</evidence>
<evidence type="ECO:0000313" key="2">
    <source>
        <dbReference type="EMBL" id="EJC85338.1"/>
    </source>
</evidence>
<feature type="region of interest" description="Disordered" evidence="1">
    <location>
        <begin position="61"/>
        <end position="85"/>
    </location>
</feature>
<reference evidence="3" key="1">
    <citation type="submission" date="2012-02" db="EMBL/GenBank/DDBJ databases">
        <title>Improved High-Quality Draft Sequence of Rhizobium leguminosarum bv. trifolii WSM2297.</title>
        <authorList>
            <consortium name="US DOE Joint Genome Institute"/>
            <person name="Lucas S."/>
            <person name="Han J."/>
            <person name="Lapidus A."/>
            <person name="Cheng J.-F."/>
            <person name="Goodwin L."/>
            <person name="Pitluck S."/>
            <person name="Peters L."/>
            <person name="Ovchinnikova G."/>
            <person name="Zhang X."/>
            <person name="Detter J.C."/>
            <person name="Han C."/>
            <person name="Tapia R."/>
            <person name="Land M."/>
            <person name="Hauser L."/>
            <person name="Kyrpides N."/>
            <person name="Ivanova N."/>
            <person name="Pagani I."/>
            <person name="Brau L."/>
            <person name="Yates R."/>
            <person name="O'Hara G."/>
            <person name="Rui T."/>
            <person name="Howieson J."/>
            <person name="Reeve W."/>
            <person name="Woyke T."/>
        </authorList>
    </citation>
    <scope>NUCLEOTIDE SEQUENCE [LARGE SCALE GENOMIC DNA]</scope>
    <source>
        <strain evidence="3">WSM2297</strain>
    </source>
</reference>
<dbReference type="AlphaFoldDB" id="J0WJW8"/>
<dbReference type="EMBL" id="JH719392">
    <property type="protein sequence ID" value="EJC85778.1"/>
    <property type="molecule type" value="Genomic_DNA"/>
</dbReference>
<name>J0WJW8_RHILT</name>
<gene>
    <name evidence="2" type="ORF">Rleg4DRAFT_7218</name>
    <name evidence="3" type="ORF">Rleg4DRAFT_7673</name>
</gene>
<dbReference type="Proteomes" id="UP000005732">
    <property type="component" value="Unassembled WGS sequence"/>
</dbReference>
<evidence type="ECO:0000313" key="3">
    <source>
        <dbReference type="EMBL" id="EJC85778.1"/>
    </source>
</evidence>
<dbReference type="HOGENOM" id="CLU_194593_0_0_5"/>
<proteinExistence type="predicted"/>
<dbReference type="OrthoDB" id="8453964at2"/>
<accession>J0WJW8</accession>
<protein>
    <submittedName>
        <fullName evidence="3">Uncharacterized protein</fullName>
    </submittedName>
</protein>
<sequence>MLLALISLTDFEIELVTSAVREWCRLHHRDIDSSDGRRALTVAVDLVQSKHTEECLLPELTQRLAPPSATPPQNAHVVSDRTRAS</sequence>